<dbReference type="InterPro" id="IPR051281">
    <property type="entry name" value="Dual-spec_lipid-protein_phosph"/>
</dbReference>
<dbReference type="AlphaFoldDB" id="A0AAD6VHB7"/>
<keyword evidence="2" id="KW-0378">Hydrolase</keyword>
<dbReference type="GO" id="GO:0051896">
    <property type="term" value="P:regulation of phosphatidylinositol 3-kinase/protein kinase B signal transduction"/>
    <property type="evidence" value="ECO:0007669"/>
    <property type="project" value="TreeGrafter"/>
</dbReference>
<dbReference type="GO" id="GO:0016314">
    <property type="term" value="F:phosphatidylinositol-3,4,5-trisphosphate 3-phosphatase activity"/>
    <property type="evidence" value="ECO:0007669"/>
    <property type="project" value="UniProtKB-EC"/>
</dbReference>
<dbReference type="GO" id="GO:0046856">
    <property type="term" value="P:phosphatidylinositol dephosphorylation"/>
    <property type="evidence" value="ECO:0007669"/>
    <property type="project" value="TreeGrafter"/>
</dbReference>
<evidence type="ECO:0000259" key="4">
    <source>
        <dbReference type="PROSITE" id="PS51181"/>
    </source>
</evidence>
<protein>
    <recommendedName>
        <fullName evidence="1">phosphatidylinositol-3,4,5-trisphosphate 3-phosphatase</fullName>
        <ecNumber evidence="1">3.1.3.67</ecNumber>
    </recommendedName>
</protein>
<dbReference type="GO" id="GO:0005829">
    <property type="term" value="C:cytosol"/>
    <property type="evidence" value="ECO:0007669"/>
    <property type="project" value="TreeGrafter"/>
</dbReference>
<evidence type="ECO:0000256" key="1">
    <source>
        <dbReference type="ARBA" id="ARBA00013015"/>
    </source>
</evidence>
<evidence type="ECO:0000313" key="5">
    <source>
        <dbReference type="EMBL" id="KAJ7207120.1"/>
    </source>
</evidence>
<dbReference type="InterPro" id="IPR029021">
    <property type="entry name" value="Prot-tyrosine_phosphatase-like"/>
</dbReference>
<proteinExistence type="predicted"/>
<dbReference type="GO" id="GO:0004725">
    <property type="term" value="F:protein tyrosine phosphatase activity"/>
    <property type="evidence" value="ECO:0007669"/>
    <property type="project" value="TreeGrafter"/>
</dbReference>
<dbReference type="PROSITE" id="PS00383">
    <property type="entry name" value="TYR_PHOSPHATASE_1"/>
    <property type="match status" value="1"/>
</dbReference>
<evidence type="ECO:0000259" key="3">
    <source>
        <dbReference type="PROSITE" id="PS50056"/>
    </source>
</evidence>
<dbReference type="EMBL" id="JARJCW010000037">
    <property type="protein sequence ID" value="KAJ7207120.1"/>
    <property type="molecule type" value="Genomic_DNA"/>
</dbReference>
<dbReference type="InterPro" id="IPR000387">
    <property type="entry name" value="Tyr_Pase_dom"/>
</dbReference>
<dbReference type="GO" id="GO:0043491">
    <property type="term" value="P:phosphatidylinositol 3-kinase/protein kinase B signal transduction"/>
    <property type="evidence" value="ECO:0007669"/>
    <property type="project" value="TreeGrafter"/>
</dbReference>
<dbReference type="Gene3D" id="3.90.190.10">
    <property type="entry name" value="Protein tyrosine phosphatase superfamily"/>
    <property type="match status" value="1"/>
</dbReference>
<dbReference type="EC" id="3.1.3.67" evidence="1"/>
<dbReference type="PANTHER" id="PTHR12305:SF81">
    <property type="entry name" value="PHOSPHATIDYLINOSITOL 3,4,5-TRISPHOSPHATE 3-PHOSPHATASE AND DUAL-SPECIFICITY PROTEIN PHOSPHATASE PTEN"/>
    <property type="match status" value="1"/>
</dbReference>
<dbReference type="GO" id="GO:0042995">
    <property type="term" value="C:cell projection"/>
    <property type="evidence" value="ECO:0007669"/>
    <property type="project" value="TreeGrafter"/>
</dbReference>
<name>A0AAD6VHB7_9AGAR</name>
<dbReference type="InterPro" id="IPR029023">
    <property type="entry name" value="Tensin_phosphatase"/>
</dbReference>
<sequence length="598" mass="64878">MSGAMKDYARRLVSGNKARFRDAHLNLELDLVYLTDRLIIMGYPAEGLESLYRNDRADAKRLLEHRHGKDFWVFNFCPVRENAYPASVFGGRVSRYPFPDHHAPPLAIMPLVAREVAEWLDGAPERVAVFHCKAGKGRSGTMACAYLLSLEQPPAPPPAREAGADTSEWAHVRADEVMQSIEQPDDASLPPAAAATDPADAAADTVTPAASAAVPFVEALASVLDLHTARRMKPPAQHEAQKPGVSIPSQRRWLHYWAQLLAHAPPARLWADPDPAPHAGGAPKVRLTQITVRMREAGAVRTQLARAAALVLGRAGRGKAGGRPAPGGGPVWVSLARYDDALVALLERWERHTRDGDGAARGHMGRARAGAGPLDGETLREVFDARARWDAAKMVRSFARMGATGADAVRKTDTEDGPIWTHTLHPLSEHGWVNIRTALQEGGDGAETEDLDLDADIPVSEANSMHDLTHGATGRGVVLDARREVRVKVYMGQIFICWLWFVPAFHMAEAPPMDRDLQPAPTKFTLPRKHVDFPIGLGSALVDVEIEMEWLRPAESERVQPPRTTTGEAEPAGIAAKIEAAAAGNISDAVEATQAAEE</sequence>
<dbReference type="InterPro" id="IPR016130">
    <property type="entry name" value="Tyr_Pase_AS"/>
</dbReference>
<organism evidence="5 6">
    <name type="scientific">Mycena pura</name>
    <dbReference type="NCBI Taxonomy" id="153505"/>
    <lineage>
        <taxon>Eukaryota</taxon>
        <taxon>Fungi</taxon>
        <taxon>Dikarya</taxon>
        <taxon>Basidiomycota</taxon>
        <taxon>Agaricomycotina</taxon>
        <taxon>Agaricomycetes</taxon>
        <taxon>Agaricomycetidae</taxon>
        <taxon>Agaricales</taxon>
        <taxon>Marasmiineae</taxon>
        <taxon>Mycenaceae</taxon>
        <taxon>Mycena</taxon>
    </lineage>
</organism>
<dbReference type="GO" id="GO:0005634">
    <property type="term" value="C:nucleus"/>
    <property type="evidence" value="ECO:0007669"/>
    <property type="project" value="TreeGrafter"/>
</dbReference>
<dbReference type="GO" id="GO:0005886">
    <property type="term" value="C:plasma membrane"/>
    <property type="evidence" value="ECO:0007669"/>
    <property type="project" value="TreeGrafter"/>
</dbReference>
<dbReference type="PROSITE" id="PS50056">
    <property type="entry name" value="TYR_PHOSPHATASE_2"/>
    <property type="match status" value="1"/>
</dbReference>
<dbReference type="Proteomes" id="UP001219525">
    <property type="component" value="Unassembled WGS sequence"/>
</dbReference>
<feature type="domain" description="Tyrosine specific protein phosphatases" evidence="3">
    <location>
        <begin position="106"/>
        <end position="151"/>
    </location>
</feature>
<feature type="domain" description="Phosphatase tensin-type" evidence="4">
    <location>
        <begin position="20"/>
        <end position="264"/>
    </location>
</feature>
<gene>
    <name evidence="5" type="ORF">GGX14DRAFT_636342</name>
</gene>
<evidence type="ECO:0000313" key="6">
    <source>
        <dbReference type="Proteomes" id="UP001219525"/>
    </source>
</evidence>
<evidence type="ECO:0000256" key="2">
    <source>
        <dbReference type="ARBA" id="ARBA00022801"/>
    </source>
</evidence>
<dbReference type="PROSITE" id="PS51181">
    <property type="entry name" value="PPASE_TENSIN"/>
    <property type="match status" value="1"/>
</dbReference>
<dbReference type="GO" id="GO:0048870">
    <property type="term" value="P:cell motility"/>
    <property type="evidence" value="ECO:0007669"/>
    <property type="project" value="TreeGrafter"/>
</dbReference>
<accession>A0AAD6VHB7</accession>
<dbReference type="SUPFAM" id="SSF52799">
    <property type="entry name" value="(Phosphotyrosine protein) phosphatases II"/>
    <property type="match status" value="1"/>
</dbReference>
<comment type="caution">
    <text evidence="5">The sequence shown here is derived from an EMBL/GenBank/DDBJ whole genome shotgun (WGS) entry which is preliminary data.</text>
</comment>
<keyword evidence="6" id="KW-1185">Reference proteome</keyword>
<reference evidence="5" key="1">
    <citation type="submission" date="2023-03" db="EMBL/GenBank/DDBJ databases">
        <title>Massive genome expansion in bonnet fungi (Mycena s.s.) driven by repeated elements and novel gene families across ecological guilds.</title>
        <authorList>
            <consortium name="Lawrence Berkeley National Laboratory"/>
            <person name="Harder C.B."/>
            <person name="Miyauchi S."/>
            <person name="Viragh M."/>
            <person name="Kuo A."/>
            <person name="Thoen E."/>
            <person name="Andreopoulos B."/>
            <person name="Lu D."/>
            <person name="Skrede I."/>
            <person name="Drula E."/>
            <person name="Henrissat B."/>
            <person name="Morin E."/>
            <person name="Kohler A."/>
            <person name="Barry K."/>
            <person name="LaButti K."/>
            <person name="Morin E."/>
            <person name="Salamov A."/>
            <person name="Lipzen A."/>
            <person name="Mereny Z."/>
            <person name="Hegedus B."/>
            <person name="Baldrian P."/>
            <person name="Stursova M."/>
            <person name="Weitz H."/>
            <person name="Taylor A."/>
            <person name="Grigoriev I.V."/>
            <person name="Nagy L.G."/>
            <person name="Martin F."/>
            <person name="Kauserud H."/>
        </authorList>
    </citation>
    <scope>NUCLEOTIDE SEQUENCE</scope>
    <source>
        <strain evidence="5">9144</strain>
    </source>
</reference>
<dbReference type="PANTHER" id="PTHR12305">
    <property type="entry name" value="PHOSPHATASE WITH HOMOLOGY TO TENSIN"/>
    <property type="match status" value="1"/>
</dbReference>